<comment type="pathway">
    <text evidence="1">Metabolic intermediate biosynthesis; chorismate biosynthesis; chorismate from D-erythrose 4-phosphate and phosphoenolpyruvate: step 6/7.</text>
</comment>
<evidence type="ECO:0000256" key="6">
    <source>
        <dbReference type="ARBA" id="ARBA00023141"/>
    </source>
</evidence>
<protein>
    <recommendedName>
        <fullName evidence="3">3-phosphoshikimate 1-carboxyvinyltransferase</fullName>
        <ecNumber evidence="3">2.5.1.19</ecNumber>
    </recommendedName>
</protein>
<accession>A0A098E7R1</accession>
<keyword evidence="8" id="KW-0175">Coiled coil</keyword>
<sequence length="452" mass="50571">MIYKITNTTLKGTIDAPPSKSYTHRAIICAALSKGQSTLTNYLESNDTHETISTLKKFGIGIEKQSGQLKIKGNENLNNVRSEEENIVIDTIKESGSTLRFLIPVACISKAKKPILFIRKGRLKDRPIEPLMNALSKLGAIFEIKEVKEIKENKDNKDEDRKNNENKNNENKKELITIYQGIKGGKTDIPGNISSQFITGLLFACARAENDTEINLTTEIESKSYIEITMDVLNNFGIKIDVYEDMRKFIIPGNQHYNHRAHIIEGDYSSAAFLLAAGAINGNIVVRNLNTNSKQGDKEILNILKRMDTNIEVSKDNIRITKSELKGIEIDARNIPDLVPICAVLGCFATGETKIFNAERLRIKESDRLNAITMELKKMNVNIKETKDGLIIKKSDLKGAIIDPHNDHRIAMSCAIAGLNADGETIINNAECVNKSYPSFFEDIEKLKFKKI</sequence>
<comment type="catalytic activity">
    <reaction evidence="7">
        <text>3-phosphoshikimate + phosphoenolpyruvate = 5-O-(1-carboxyvinyl)-3-phosphoshikimate + phosphate</text>
        <dbReference type="Rhea" id="RHEA:21256"/>
        <dbReference type="ChEBI" id="CHEBI:43474"/>
        <dbReference type="ChEBI" id="CHEBI:57701"/>
        <dbReference type="ChEBI" id="CHEBI:58702"/>
        <dbReference type="ChEBI" id="CHEBI:145989"/>
        <dbReference type="EC" id="2.5.1.19"/>
    </reaction>
    <physiologicalReaction direction="left-to-right" evidence="7">
        <dbReference type="Rhea" id="RHEA:21257"/>
    </physiologicalReaction>
</comment>
<evidence type="ECO:0000313" key="10">
    <source>
        <dbReference type="EMBL" id="CEG11559.1"/>
    </source>
</evidence>
<evidence type="ECO:0000256" key="8">
    <source>
        <dbReference type="SAM" id="Coils"/>
    </source>
</evidence>
<dbReference type="AlphaFoldDB" id="A0A098E7R1"/>
<evidence type="ECO:0000259" key="9">
    <source>
        <dbReference type="Pfam" id="PF00275"/>
    </source>
</evidence>
<evidence type="ECO:0000256" key="2">
    <source>
        <dbReference type="ARBA" id="ARBA00009948"/>
    </source>
</evidence>
<dbReference type="GO" id="GO:0003866">
    <property type="term" value="F:3-phosphoshikimate 1-carboxyvinyltransferase activity"/>
    <property type="evidence" value="ECO:0007669"/>
    <property type="project" value="UniProtKB-EC"/>
</dbReference>
<feature type="domain" description="Enolpyruvate transferase" evidence="9">
    <location>
        <begin position="172"/>
        <end position="443"/>
    </location>
</feature>
<dbReference type="CDD" id="cd01556">
    <property type="entry name" value="EPSP_synthase"/>
    <property type="match status" value="1"/>
</dbReference>
<dbReference type="Gene3D" id="3.65.10.10">
    <property type="entry name" value="Enolpyruvate transferase domain"/>
    <property type="match status" value="2"/>
</dbReference>
<evidence type="ECO:0000256" key="3">
    <source>
        <dbReference type="ARBA" id="ARBA00012450"/>
    </source>
</evidence>
<dbReference type="EC" id="2.5.1.19" evidence="3"/>
<dbReference type="PANTHER" id="PTHR21090:SF5">
    <property type="entry name" value="PENTAFUNCTIONAL AROM POLYPEPTIDE"/>
    <property type="match status" value="1"/>
</dbReference>
<name>A0A098E7R1_9ZZZZ</name>
<evidence type="ECO:0000256" key="1">
    <source>
        <dbReference type="ARBA" id="ARBA00004811"/>
    </source>
</evidence>
<dbReference type="Pfam" id="PF00275">
    <property type="entry name" value="EPSP_synthase"/>
    <property type="match status" value="2"/>
</dbReference>
<dbReference type="HAMAP" id="MF_00210">
    <property type="entry name" value="EPSP_synth"/>
    <property type="match status" value="1"/>
</dbReference>
<feature type="domain" description="Enolpyruvate transferase" evidence="9">
    <location>
        <begin position="8"/>
        <end position="146"/>
    </location>
</feature>
<dbReference type="PANTHER" id="PTHR21090">
    <property type="entry name" value="AROM/DEHYDROQUINATE SYNTHASE"/>
    <property type="match status" value="1"/>
</dbReference>
<evidence type="ECO:0000256" key="5">
    <source>
        <dbReference type="ARBA" id="ARBA00022679"/>
    </source>
</evidence>
<dbReference type="NCBIfam" id="TIGR01356">
    <property type="entry name" value="aroA"/>
    <property type="match status" value="1"/>
</dbReference>
<reference evidence="10" key="1">
    <citation type="submission" date="2014-09" db="EMBL/GenBank/DDBJ databases">
        <authorList>
            <person name="Probst J Alexander"/>
        </authorList>
    </citation>
    <scope>NUCLEOTIDE SEQUENCE</scope>
</reference>
<keyword evidence="5 10" id="KW-0808">Transferase</keyword>
<gene>
    <name evidence="10" type="primary">aroA</name>
    <name evidence="10" type="ORF">MSIBF_A1520008</name>
</gene>
<dbReference type="GO" id="GO:0009073">
    <property type="term" value="P:aromatic amino acid family biosynthetic process"/>
    <property type="evidence" value="ECO:0007669"/>
    <property type="project" value="UniProtKB-KW"/>
</dbReference>
<dbReference type="InterPro" id="IPR006264">
    <property type="entry name" value="EPSP_synthase"/>
</dbReference>
<dbReference type="GO" id="GO:0009423">
    <property type="term" value="P:chorismate biosynthetic process"/>
    <property type="evidence" value="ECO:0007669"/>
    <property type="project" value="UniProtKB-UniPathway"/>
</dbReference>
<evidence type="ECO:0000256" key="7">
    <source>
        <dbReference type="ARBA" id="ARBA00044633"/>
    </source>
</evidence>
<comment type="similarity">
    <text evidence="2">Belongs to the EPSP synthase family.</text>
</comment>
<keyword evidence="6" id="KW-0057">Aromatic amino acid biosynthesis</keyword>
<evidence type="ECO:0000256" key="4">
    <source>
        <dbReference type="ARBA" id="ARBA00022605"/>
    </source>
</evidence>
<dbReference type="InterPro" id="IPR036968">
    <property type="entry name" value="Enolpyruvate_Tfrase_sf"/>
</dbReference>
<dbReference type="SUPFAM" id="SSF55205">
    <property type="entry name" value="EPT/RTPC-like"/>
    <property type="match status" value="1"/>
</dbReference>
<keyword evidence="4" id="KW-0028">Amino-acid biosynthesis</keyword>
<feature type="coiled-coil region" evidence="8">
    <location>
        <begin position="147"/>
        <end position="174"/>
    </location>
</feature>
<dbReference type="PIRSF" id="PIRSF000505">
    <property type="entry name" value="EPSPS"/>
    <property type="match status" value="1"/>
</dbReference>
<dbReference type="GO" id="GO:0008652">
    <property type="term" value="P:amino acid biosynthetic process"/>
    <property type="evidence" value="ECO:0007669"/>
    <property type="project" value="UniProtKB-KW"/>
</dbReference>
<dbReference type="EMBL" id="CCXY01000060">
    <property type="protein sequence ID" value="CEG11559.1"/>
    <property type="molecule type" value="Genomic_DNA"/>
</dbReference>
<proteinExistence type="inferred from homology"/>
<dbReference type="InterPro" id="IPR013792">
    <property type="entry name" value="RNA3'P_cycl/enolpyr_Trfase_a/b"/>
</dbReference>
<dbReference type="InterPro" id="IPR001986">
    <property type="entry name" value="Enolpyruvate_Tfrase_dom"/>
</dbReference>
<dbReference type="UniPathway" id="UPA00053">
    <property type="reaction ID" value="UER00089"/>
</dbReference>
<organism evidence="10">
    <name type="scientific">groundwater metagenome</name>
    <dbReference type="NCBI Taxonomy" id="717931"/>
    <lineage>
        <taxon>unclassified sequences</taxon>
        <taxon>metagenomes</taxon>
        <taxon>ecological metagenomes</taxon>
    </lineage>
</organism>